<feature type="region of interest" description="Disordered" evidence="1">
    <location>
        <begin position="247"/>
        <end position="308"/>
    </location>
</feature>
<dbReference type="GeneTree" id="ENSGT00980000199319"/>
<name>A0A671WBA6_SPAAU</name>
<reference evidence="2" key="2">
    <citation type="submission" date="2025-08" db="UniProtKB">
        <authorList>
            <consortium name="Ensembl"/>
        </authorList>
    </citation>
    <scope>IDENTIFICATION</scope>
</reference>
<organism evidence="2 3">
    <name type="scientific">Sparus aurata</name>
    <name type="common">Gilthead sea bream</name>
    <dbReference type="NCBI Taxonomy" id="8175"/>
    <lineage>
        <taxon>Eukaryota</taxon>
        <taxon>Metazoa</taxon>
        <taxon>Chordata</taxon>
        <taxon>Craniata</taxon>
        <taxon>Vertebrata</taxon>
        <taxon>Euteleostomi</taxon>
        <taxon>Actinopterygii</taxon>
        <taxon>Neopterygii</taxon>
        <taxon>Teleostei</taxon>
        <taxon>Neoteleostei</taxon>
        <taxon>Acanthomorphata</taxon>
        <taxon>Eupercaria</taxon>
        <taxon>Spariformes</taxon>
        <taxon>Sparidae</taxon>
        <taxon>Sparus</taxon>
    </lineage>
</organism>
<reference evidence="2" key="3">
    <citation type="submission" date="2025-09" db="UniProtKB">
        <authorList>
            <consortium name="Ensembl"/>
        </authorList>
    </citation>
    <scope>IDENTIFICATION</scope>
</reference>
<dbReference type="Ensembl" id="ENSSAUT00010037155.1">
    <property type="protein sequence ID" value="ENSSAUP00010035267.1"/>
    <property type="gene ID" value="ENSSAUG00010014930.1"/>
</dbReference>
<evidence type="ECO:0000313" key="2">
    <source>
        <dbReference type="Ensembl" id="ENSSAUP00010035267.1"/>
    </source>
</evidence>
<feature type="compositionally biased region" description="Basic and acidic residues" evidence="1">
    <location>
        <begin position="203"/>
        <end position="216"/>
    </location>
</feature>
<reference evidence="2" key="1">
    <citation type="submission" date="2021-04" db="EMBL/GenBank/DDBJ databases">
        <authorList>
            <consortium name="Wellcome Sanger Institute Data Sharing"/>
        </authorList>
    </citation>
    <scope>NUCLEOTIDE SEQUENCE [LARGE SCALE GENOMIC DNA]</scope>
</reference>
<accession>A0A671WBA6</accession>
<dbReference type="AlphaFoldDB" id="A0A671WBA6"/>
<feature type="compositionally biased region" description="Polar residues" evidence="1">
    <location>
        <begin position="294"/>
        <end position="308"/>
    </location>
</feature>
<feature type="region of interest" description="Disordered" evidence="1">
    <location>
        <begin position="173"/>
        <end position="235"/>
    </location>
</feature>
<proteinExistence type="predicted"/>
<feature type="compositionally biased region" description="Polar residues" evidence="1">
    <location>
        <begin position="173"/>
        <end position="192"/>
    </location>
</feature>
<keyword evidence="3" id="KW-1185">Reference proteome</keyword>
<dbReference type="InParanoid" id="A0A671WBA6"/>
<evidence type="ECO:0000313" key="3">
    <source>
        <dbReference type="Proteomes" id="UP000472265"/>
    </source>
</evidence>
<sequence length="308" mass="35853">MARHIEHFEPDNCDHHVENYLSSLDHCLADLHHATQREKVKLVETTSSKAVRKFIETQPPSVRHDYKELCHALKEEFSSPADEATGIVAAIQVKHSRREHPRDYYIRFRHAYFQGRNAPGLEENPIFKVLFVKNLHPCVRPHVEMSTRQENLSLKEIRKMTQEIWEIIVNSKSSGKTPEPAFSNTTASQKSPASKHHPPNRPKGGDKRVHRDIERNRHVHQLRRDRHADKRSCRRPYAEILAQNYDQPAYDSDDDHSFSDHGSVHSHNSLASDSGSEFLSPSRYSERYSPEPQFKQNLNSKNNRFSFW</sequence>
<dbReference type="Proteomes" id="UP000472265">
    <property type="component" value="Chromosome 3"/>
</dbReference>
<dbReference type="OMA" id="YKELCHA"/>
<feature type="compositionally biased region" description="Polar residues" evidence="1">
    <location>
        <begin position="268"/>
        <end position="283"/>
    </location>
</feature>
<protein>
    <submittedName>
        <fullName evidence="2">Uncharacterized protein</fullName>
    </submittedName>
</protein>
<evidence type="ECO:0000256" key="1">
    <source>
        <dbReference type="SAM" id="MobiDB-lite"/>
    </source>
</evidence>